<evidence type="ECO:0008006" key="4">
    <source>
        <dbReference type="Google" id="ProtNLM"/>
    </source>
</evidence>
<feature type="signal peptide" evidence="1">
    <location>
        <begin position="1"/>
        <end position="21"/>
    </location>
</feature>
<name>A0A923FX47_9PSED</name>
<dbReference type="Proteomes" id="UP000599879">
    <property type="component" value="Unassembled WGS sequence"/>
</dbReference>
<feature type="chain" id="PRO_5036599913" description="Lipoprotein" evidence="1">
    <location>
        <begin position="22"/>
        <end position="103"/>
    </location>
</feature>
<dbReference type="EMBL" id="JABWRE010000005">
    <property type="protein sequence ID" value="MBC3440929.1"/>
    <property type="molecule type" value="Genomic_DNA"/>
</dbReference>
<reference evidence="2" key="1">
    <citation type="journal article" date="2020" name="Microorganisms">
        <title>Reliable Identification of Environmental Pseudomonas Isolates Using the rpoD Gene.</title>
        <authorList>
            <consortium name="The Broad Institute Genome Sequencing Platform"/>
            <person name="Girard L."/>
            <person name="Lood C."/>
            <person name="Rokni-Zadeh H."/>
            <person name="van Noort V."/>
            <person name="Lavigne R."/>
            <person name="De Mot R."/>
        </authorList>
    </citation>
    <scope>NUCLEOTIDE SEQUENCE</scope>
    <source>
        <strain evidence="2">SWRI10</strain>
    </source>
</reference>
<dbReference type="EMBL" id="JABWRE020000001">
    <property type="protein sequence ID" value="MBV4536232.1"/>
    <property type="molecule type" value="Genomic_DNA"/>
</dbReference>
<proteinExistence type="predicted"/>
<organism evidence="2">
    <name type="scientific">Pseudomonas urmiensis</name>
    <dbReference type="NCBI Taxonomy" id="2745493"/>
    <lineage>
        <taxon>Bacteria</taxon>
        <taxon>Pseudomonadati</taxon>
        <taxon>Pseudomonadota</taxon>
        <taxon>Gammaproteobacteria</taxon>
        <taxon>Pseudomonadales</taxon>
        <taxon>Pseudomonadaceae</taxon>
        <taxon>Pseudomonas</taxon>
    </lineage>
</organism>
<evidence type="ECO:0000313" key="3">
    <source>
        <dbReference type="EMBL" id="MBV4536232.1"/>
    </source>
</evidence>
<reference evidence="3" key="3">
    <citation type="submission" date="2021-06" db="EMBL/GenBank/DDBJ databases">
        <title>Updating the genus Pseudomonas: Description of 43 new species and partition of the Pseudomonas putida group.</title>
        <authorList>
            <person name="Girard L."/>
            <person name="Lood C."/>
            <person name="Vandamme P."/>
            <person name="Rokni-Zadeh H."/>
            <person name="Van Noort V."/>
            <person name="Hofte M."/>
            <person name="Lavigne R."/>
            <person name="De Mot R."/>
        </authorList>
    </citation>
    <scope>NUCLEOTIDE SEQUENCE</scope>
    <source>
        <strain evidence="3">SWRI10</strain>
    </source>
</reference>
<keyword evidence="1" id="KW-0732">Signal</keyword>
<accession>A0A923FX47</accession>
<comment type="caution">
    <text evidence="2">The sequence shown here is derived from an EMBL/GenBank/DDBJ whole genome shotgun (WGS) entry which is preliminary data.</text>
</comment>
<gene>
    <name evidence="3" type="ORF">HU737_009605</name>
    <name evidence="2" type="ORF">HU737_09570</name>
</gene>
<dbReference type="PROSITE" id="PS51257">
    <property type="entry name" value="PROKAR_LIPOPROTEIN"/>
    <property type="match status" value="1"/>
</dbReference>
<sequence length="103" mass="10988">MKPRHPLLMPILTLAALATLAGCQTVKPTEDTLKQRSEIALGVPVTKVSNVRNDSTLTYFTATTAKGEYDCQMPSGAIVAVAGMGLYDPTPSCLKEGQPLILR</sequence>
<evidence type="ECO:0000256" key="1">
    <source>
        <dbReference type="SAM" id="SignalP"/>
    </source>
</evidence>
<evidence type="ECO:0000313" key="2">
    <source>
        <dbReference type="EMBL" id="MBC3440929.1"/>
    </source>
</evidence>
<dbReference type="AlphaFoldDB" id="A0A923FX47"/>
<dbReference type="RefSeq" id="WP_186554473.1">
    <property type="nucleotide sequence ID" value="NZ_JABWRE020000001.1"/>
</dbReference>
<reference evidence="2" key="2">
    <citation type="submission" date="2020-07" db="EMBL/GenBank/DDBJ databases">
        <authorList>
            <person name="Lood C."/>
            <person name="Girard L."/>
        </authorList>
    </citation>
    <scope>NUCLEOTIDE SEQUENCE</scope>
    <source>
        <strain evidence="2">SWRI10</strain>
    </source>
</reference>
<protein>
    <recommendedName>
        <fullName evidence="4">Lipoprotein</fullName>
    </recommendedName>
</protein>